<dbReference type="SUPFAM" id="SSF46894">
    <property type="entry name" value="C-terminal effector domain of the bipartite response regulators"/>
    <property type="match status" value="1"/>
</dbReference>
<keyword evidence="1" id="KW-0805">Transcription regulation</keyword>
<dbReference type="Proteomes" id="UP000094329">
    <property type="component" value="Unassembled WGS sequence"/>
</dbReference>
<dbReference type="Gene3D" id="1.10.10.10">
    <property type="entry name" value="Winged helix-like DNA-binding domain superfamily/Winged helix DNA-binding domain"/>
    <property type="match status" value="1"/>
</dbReference>
<sequence>MAAPLTYINFYHKKFKGHYLDQEFNLTQLTERFDYNRKNYSKINNSLIDLLLLKEGQIFTLSRFSAIDNSKDKPVEMFVTNIINISDHKIIELWSISTLQISISSPAEKIKSEDLTIESATKKKFIQSLKVATDNLDKKIVLTSREIECLYLYISGLTAKEIAKEFEISYRTVETHLLNIKNKYGISTKSQLKKLFKLVQYS</sequence>
<reference evidence="5 6" key="1">
    <citation type="submission" date="2016-08" db="EMBL/GenBank/DDBJ databases">
        <title>Draft genome sequence of Candidatus Piscirickettsia litoralis, from seawater.</title>
        <authorList>
            <person name="Wan X."/>
            <person name="Lee A.J."/>
            <person name="Hou S."/>
            <person name="Donachie S.P."/>
        </authorList>
    </citation>
    <scope>NUCLEOTIDE SEQUENCE [LARGE SCALE GENOMIC DNA]</scope>
    <source>
        <strain evidence="5 6">Y2</strain>
    </source>
</reference>
<dbReference type="InterPro" id="IPR000792">
    <property type="entry name" value="Tscrpt_reg_LuxR_C"/>
</dbReference>
<comment type="caution">
    <text evidence="5">The sequence shown here is derived from an EMBL/GenBank/DDBJ whole genome shotgun (WGS) entry which is preliminary data.</text>
</comment>
<protein>
    <recommendedName>
        <fullName evidence="4">HTH luxR-type domain-containing protein</fullName>
    </recommendedName>
</protein>
<feature type="domain" description="HTH luxR-type" evidence="4">
    <location>
        <begin position="135"/>
        <end position="200"/>
    </location>
</feature>
<accession>A0ABX3A255</accession>
<dbReference type="RefSeq" id="WP_069312709.1">
    <property type="nucleotide sequence ID" value="NZ_MDTU01000001.1"/>
</dbReference>
<keyword evidence="2" id="KW-0238">DNA-binding</keyword>
<evidence type="ECO:0000256" key="3">
    <source>
        <dbReference type="ARBA" id="ARBA00023163"/>
    </source>
</evidence>
<dbReference type="InterPro" id="IPR036388">
    <property type="entry name" value="WH-like_DNA-bd_sf"/>
</dbReference>
<evidence type="ECO:0000256" key="1">
    <source>
        <dbReference type="ARBA" id="ARBA00023015"/>
    </source>
</evidence>
<keyword evidence="6" id="KW-1185">Reference proteome</keyword>
<evidence type="ECO:0000313" key="6">
    <source>
        <dbReference type="Proteomes" id="UP000094329"/>
    </source>
</evidence>
<dbReference type="InterPro" id="IPR016032">
    <property type="entry name" value="Sig_transdc_resp-reg_C-effctor"/>
</dbReference>
<gene>
    <name evidence="5" type="ORF">BGC07_08220</name>
</gene>
<evidence type="ECO:0000256" key="2">
    <source>
        <dbReference type="ARBA" id="ARBA00023125"/>
    </source>
</evidence>
<evidence type="ECO:0000259" key="4">
    <source>
        <dbReference type="PROSITE" id="PS50043"/>
    </source>
</evidence>
<dbReference type="SMART" id="SM00421">
    <property type="entry name" value="HTH_LUXR"/>
    <property type="match status" value="1"/>
</dbReference>
<dbReference type="PROSITE" id="PS50043">
    <property type="entry name" value="HTH_LUXR_2"/>
    <property type="match status" value="1"/>
</dbReference>
<dbReference type="PANTHER" id="PTHR44688">
    <property type="entry name" value="DNA-BINDING TRANSCRIPTIONAL ACTIVATOR DEVR_DOSR"/>
    <property type="match status" value="1"/>
</dbReference>
<dbReference type="PRINTS" id="PR00038">
    <property type="entry name" value="HTHLUXR"/>
</dbReference>
<dbReference type="EMBL" id="MDTU01000001">
    <property type="protein sequence ID" value="ODN42913.1"/>
    <property type="molecule type" value="Genomic_DNA"/>
</dbReference>
<dbReference type="PANTHER" id="PTHR44688:SF16">
    <property type="entry name" value="DNA-BINDING TRANSCRIPTIONAL ACTIVATOR DEVR_DOSR"/>
    <property type="match status" value="1"/>
</dbReference>
<name>A0ABX3A255_9GAMM</name>
<keyword evidence="3" id="KW-0804">Transcription</keyword>
<organism evidence="5 6">
    <name type="scientific">Piscirickettsia litoralis</name>
    <dbReference type="NCBI Taxonomy" id="1891921"/>
    <lineage>
        <taxon>Bacteria</taxon>
        <taxon>Pseudomonadati</taxon>
        <taxon>Pseudomonadota</taxon>
        <taxon>Gammaproteobacteria</taxon>
        <taxon>Thiotrichales</taxon>
        <taxon>Piscirickettsiaceae</taxon>
        <taxon>Piscirickettsia</taxon>
    </lineage>
</organism>
<dbReference type="PROSITE" id="PS00622">
    <property type="entry name" value="HTH_LUXR_1"/>
    <property type="match status" value="1"/>
</dbReference>
<dbReference type="Pfam" id="PF00196">
    <property type="entry name" value="GerE"/>
    <property type="match status" value="1"/>
</dbReference>
<proteinExistence type="predicted"/>
<evidence type="ECO:0000313" key="5">
    <source>
        <dbReference type="EMBL" id="ODN42913.1"/>
    </source>
</evidence>
<dbReference type="CDD" id="cd06170">
    <property type="entry name" value="LuxR_C_like"/>
    <property type="match status" value="1"/>
</dbReference>